<dbReference type="EMBL" id="KV429098">
    <property type="protein sequence ID" value="KZT65877.1"/>
    <property type="molecule type" value="Genomic_DNA"/>
</dbReference>
<dbReference type="Proteomes" id="UP000076727">
    <property type="component" value="Unassembled WGS sequence"/>
</dbReference>
<dbReference type="AlphaFoldDB" id="A0A165MMC7"/>
<feature type="chain" id="PRO_5007862492" evidence="3">
    <location>
        <begin position="21"/>
        <end position="181"/>
    </location>
</feature>
<accession>A0A165MMC7</accession>
<keyword evidence="2" id="KW-1133">Transmembrane helix</keyword>
<gene>
    <name evidence="4" type="ORF">DAEQUDRAFT_813961</name>
</gene>
<reference evidence="4 5" key="1">
    <citation type="journal article" date="2016" name="Mol. Biol. Evol.">
        <title>Comparative Genomics of Early-Diverging Mushroom-Forming Fungi Provides Insights into the Origins of Lignocellulose Decay Capabilities.</title>
        <authorList>
            <person name="Nagy L.G."/>
            <person name="Riley R."/>
            <person name="Tritt A."/>
            <person name="Adam C."/>
            <person name="Daum C."/>
            <person name="Floudas D."/>
            <person name="Sun H."/>
            <person name="Yadav J.S."/>
            <person name="Pangilinan J."/>
            <person name="Larsson K.H."/>
            <person name="Matsuura K."/>
            <person name="Barry K."/>
            <person name="Labutti K."/>
            <person name="Kuo R."/>
            <person name="Ohm R.A."/>
            <person name="Bhattacharya S.S."/>
            <person name="Shirouzu T."/>
            <person name="Yoshinaga Y."/>
            <person name="Martin F.M."/>
            <person name="Grigoriev I.V."/>
            <person name="Hibbett D.S."/>
        </authorList>
    </citation>
    <scope>NUCLEOTIDE SEQUENCE [LARGE SCALE GENOMIC DNA]</scope>
    <source>
        <strain evidence="4 5">L-15889</strain>
    </source>
</reference>
<evidence type="ECO:0000313" key="4">
    <source>
        <dbReference type="EMBL" id="KZT65877.1"/>
    </source>
</evidence>
<evidence type="ECO:0000313" key="5">
    <source>
        <dbReference type="Proteomes" id="UP000076727"/>
    </source>
</evidence>
<sequence length="181" mass="18193">MRPAFLQAAFAAVLALSAYGQTVTTTNELGLTVVEVITLDPLGLATTETLSTLTGRTTTTAITTTPTTTSPATTSTTTTQNAGAVEDSPTAIGVTQTVYTYTTTDAAGNTVAVEATFTPSFAPTTTPTPTGSGTILDYSQWIASASTAAASSAAPRQDLSWLFGGLGSILAIMGGGIMVLA</sequence>
<keyword evidence="2" id="KW-0472">Membrane</keyword>
<feature type="compositionally biased region" description="Low complexity" evidence="1">
    <location>
        <begin position="61"/>
        <end position="79"/>
    </location>
</feature>
<protein>
    <submittedName>
        <fullName evidence="4">Uncharacterized protein</fullName>
    </submittedName>
</protein>
<feature type="region of interest" description="Disordered" evidence="1">
    <location>
        <begin position="61"/>
        <end position="82"/>
    </location>
</feature>
<proteinExistence type="predicted"/>
<keyword evidence="3" id="KW-0732">Signal</keyword>
<evidence type="ECO:0000256" key="3">
    <source>
        <dbReference type="SAM" id="SignalP"/>
    </source>
</evidence>
<name>A0A165MMC7_9APHY</name>
<keyword evidence="2" id="KW-0812">Transmembrane</keyword>
<evidence type="ECO:0000256" key="2">
    <source>
        <dbReference type="SAM" id="Phobius"/>
    </source>
</evidence>
<organism evidence="4 5">
    <name type="scientific">Daedalea quercina L-15889</name>
    <dbReference type="NCBI Taxonomy" id="1314783"/>
    <lineage>
        <taxon>Eukaryota</taxon>
        <taxon>Fungi</taxon>
        <taxon>Dikarya</taxon>
        <taxon>Basidiomycota</taxon>
        <taxon>Agaricomycotina</taxon>
        <taxon>Agaricomycetes</taxon>
        <taxon>Polyporales</taxon>
        <taxon>Fomitopsis</taxon>
    </lineage>
</organism>
<keyword evidence="5" id="KW-1185">Reference proteome</keyword>
<feature type="transmembrane region" description="Helical" evidence="2">
    <location>
        <begin position="159"/>
        <end position="180"/>
    </location>
</feature>
<feature type="signal peptide" evidence="3">
    <location>
        <begin position="1"/>
        <end position="20"/>
    </location>
</feature>
<evidence type="ECO:0000256" key="1">
    <source>
        <dbReference type="SAM" id="MobiDB-lite"/>
    </source>
</evidence>